<gene>
    <name evidence="1" type="ORF">NCTC9075_03409</name>
</gene>
<accession>A0A377K6D1</accession>
<sequence length="49" mass="5835">MNRQRLDSPLVYVGAHNVYYVKFNLSDAKRFSGRRYYFRVPEHKASPLS</sequence>
<organism evidence="1 2">
    <name type="scientific">Escherichia coli</name>
    <dbReference type="NCBI Taxonomy" id="562"/>
    <lineage>
        <taxon>Bacteria</taxon>
        <taxon>Pseudomonadati</taxon>
        <taxon>Pseudomonadota</taxon>
        <taxon>Gammaproteobacteria</taxon>
        <taxon>Enterobacterales</taxon>
        <taxon>Enterobacteriaceae</taxon>
        <taxon>Escherichia</taxon>
    </lineage>
</organism>
<protein>
    <submittedName>
        <fullName evidence="1">Uncharacterized protein</fullName>
    </submittedName>
</protein>
<dbReference type="EMBL" id="UGEM01000004">
    <property type="protein sequence ID" value="STP19972.1"/>
    <property type="molecule type" value="Genomic_DNA"/>
</dbReference>
<proteinExistence type="predicted"/>
<evidence type="ECO:0000313" key="1">
    <source>
        <dbReference type="EMBL" id="STP19972.1"/>
    </source>
</evidence>
<name>A0A377K6D1_ECOLX</name>
<dbReference type="Proteomes" id="UP000254181">
    <property type="component" value="Unassembled WGS sequence"/>
</dbReference>
<evidence type="ECO:0000313" key="2">
    <source>
        <dbReference type="Proteomes" id="UP000254181"/>
    </source>
</evidence>
<dbReference type="AlphaFoldDB" id="A0A377K6D1"/>
<reference evidence="1 2" key="1">
    <citation type="submission" date="2018-06" db="EMBL/GenBank/DDBJ databases">
        <authorList>
            <consortium name="Pathogen Informatics"/>
            <person name="Doyle S."/>
        </authorList>
    </citation>
    <scope>NUCLEOTIDE SEQUENCE [LARGE SCALE GENOMIC DNA]</scope>
    <source>
        <strain evidence="1 2">NCTC9075</strain>
    </source>
</reference>